<sequence length="657" mass="70615">MLLHRFLPLLIPSLMLAFLTMPARAAVRLPRLVGSHMVLQRNVPLPLWGWAEPGEVVRVAFRATQAQATAGSDGRWQVTLPAQAAGGPFELTVQASNTLRLTDVLVGDVWLASGQSNMEWTLRNAANGPTETAAARFPNLRLFAVPNRPELRPQTELAGGEWQPCTPESAAEFSAVAYYFGRDLLRRYNVPVGLIAADWGGTVAEAWVSAEALQQLPDFRASVAALQQQNSSFAEQQAAYLTRLSAWQQSPAGQDQGLLPGRPSWADPTLSITDWPTMPLPGYWESRVLALHDLDGIVWLRRDLTLPATAAGQPLTLTLAKVDDEDSTFFNGVAIGGTRGYDQLRRYTVPAALVRAGRNVLAVRVTDHGGGGGLWGQPTDMSAVVGGLTVPLAGTWHYRLGQDAASRPANPLAGGPNNAPTALFNGMIAPLLPFALKGVIWYQGESNADRATQYRTLFPALIQDWRQRWQQPALPFLFVQLAAYQPDPAEPATSAWAELREAQRYVSRTMPRTAMAVALDLGNVNDIHPLNKLDVGRRLALAARRLAYSETTLVASGPTVAGVTPGRGSLTVRFGNAGSGLVLKPAAAAGAGRSSFAIAGPDRRFVWAKAEVQGTTIVLRAAGVPNPVAVRYAWGNSRPATLFNAQGLPAPPFRAGE</sequence>
<keyword evidence="4" id="KW-1185">Reference proteome</keyword>
<gene>
    <name evidence="3" type="ORF">O3303_09720</name>
</gene>
<name>A0ABY7LTT7_9BACT</name>
<evidence type="ECO:0000313" key="3">
    <source>
        <dbReference type="EMBL" id="WBA43828.1"/>
    </source>
</evidence>
<dbReference type="Gene3D" id="2.60.40.10">
    <property type="entry name" value="Immunoglobulins"/>
    <property type="match status" value="1"/>
</dbReference>
<feature type="domain" description="Sialate O-acetylesterase" evidence="2">
    <location>
        <begin position="435"/>
        <end position="528"/>
    </location>
</feature>
<organism evidence="3 4">
    <name type="scientific">Hymenobacter canadensis</name>
    <dbReference type="NCBI Taxonomy" id="2999067"/>
    <lineage>
        <taxon>Bacteria</taxon>
        <taxon>Pseudomonadati</taxon>
        <taxon>Bacteroidota</taxon>
        <taxon>Cytophagia</taxon>
        <taxon>Cytophagales</taxon>
        <taxon>Hymenobacteraceae</taxon>
        <taxon>Hymenobacter</taxon>
    </lineage>
</organism>
<dbReference type="Proteomes" id="UP001211005">
    <property type="component" value="Chromosome"/>
</dbReference>
<reference evidence="3 4" key="1">
    <citation type="submission" date="2022-12" db="EMBL/GenBank/DDBJ databases">
        <title>Hymenobacter canadensis sp. nov. isolated from lake water of the Cambridge Bay, Canada.</title>
        <authorList>
            <person name="Kim W.H."/>
            <person name="Lee Y.M."/>
        </authorList>
    </citation>
    <scope>NUCLEOTIDE SEQUENCE [LARGE SCALE GENOMIC DNA]</scope>
    <source>
        <strain evidence="3 4">PAMC 29467</strain>
    </source>
</reference>
<dbReference type="SUPFAM" id="SSF52266">
    <property type="entry name" value="SGNH hydrolase"/>
    <property type="match status" value="1"/>
</dbReference>
<dbReference type="InterPro" id="IPR005181">
    <property type="entry name" value="SASA"/>
</dbReference>
<keyword evidence="1" id="KW-0378">Hydrolase</keyword>
<dbReference type="EMBL" id="CP114767">
    <property type="protein sequence ID" value="WBA43828.1"/>
    <property type="molecule type" value="Genomic_DNA"/>
</dbReference>
<dbReference type="PANTHER" id="PTHR22901">
    <property type="entry name" value="SIALATE O-ACETYLESTERASE"/>
    <property type="match status" value="1"/>
</dbReference>
<dbReference type="Gene3D" id="2.60.120.260">
    <property type="entry name" value="Galactose-binding domain-like"/>
    <property type="match status" value="1"/>
</dbReference>
<dbReference type="InterPro" id="IPR008979">
    <property type="entry name" value="Galactose-bd-like_sf"/>
</dbReference>
<dbReference type="Gene3D" id="3.40.50.1110">
    <property type="entry name" value="SGNH hydrolase"/>
    <property type="match status" value="2"/>
</dbReference>
<accession>A0ABY7LTT7</accession>
<dbReference type="SUPFAM" id="SSF49785">
    <property type="entry name" value="Galactose-binding domain-like"/>
    <property type="match status" value="1"/>
</dbReference>
<dbReference type="InterPro" id="IPR036514">
    <property type="entry name" value="SGNH_hydro_sf"/>
</dbReference>
<dbReference type="Pfam" id="PF03629">
    <property type="entry name" value="SASA"/>
    <property type="match status" value="1"/>
</dbReference>
<evidence type="ECO:0000256" key="1">
    <source>
        <dbReference type="ARBA" id="ARBA00022801"/>
    </source>
</evidence>
<evidence type="ECO:0000259" key="2">
    <source>
        <dbReference type="Pfam" id="PF03629"/>
    </source>
</evidence>
<proteinExistence type="predicted"/>
<protein>
    <submittedName>
        <fullName evidence="3">Sialate O-acetylesterase</fullName>
    </submittedName>
</protein>
<dbReference type="RefSeq" id="WP_269561867.1">
    <property type="nucleotide sequence ID" value="NZ_CP114767.1"/>
</dbReference>
<dbReference type="PANTHER" id="PTHR22901:SF0">
    <property type="entry name" value="SIALATE O-ACETYLESTERASE"/>
    <property type="match status" value="1"/>
</dbReference>
<dbReference type="InterPro" id="IPR039329">
    <property type="entry name" value="SIAE"/>
</dbReference>
<evidence type="ECO:0000313" key="4">
    <source>
        <dbReference type="Proteomes" id="UP001211005"/>
    </source>
</evidence>
<dbReference type="InterPro" id="IPR013783">
    <property type="entry name" value="Ig-like_fold"/>
</dbReference>